<keyword evidence="2" id="KW-0479">Metal-binding</keyword>
<dbReference type="GeneID" id="25275068"/>
<evidence type="ECO:0000256" key="6">
    <source>
        <dbReference type="SAM" id="MobiDB-lite"/>
    </source>
</evidence>
<feature type="compositionally biased region" description="Basic and acidic residues" evidence="6">
    <location>
        <begin position="27"/>
        <end position="36"/>
    </location>
</feature>
<evidence type="ECO:0000256" key="1">
    <source>
        <dbReference type="ARBA" id="ARBA00004123"/>
    </source>
</evidence>
<evidence type="ECO:0008006" key="9">
    <source>
        <dbReference type="Google" id="ProtNLM"/>
    </source>
</evidence>
<evidence type="ECO:0000256" key="2">
    <source>
        <dbReference type="ARBA" id="ARBA00022723"/>
    </source>
</evidence>
<dbReference type="GO" id="GO:0005634">
    <property type="term" value="C:nucleus"/>
    <property type="evidence" value="ECO:0007669"/>
    <property type="project" value="UniProtKB-SubCell"/>
</dbReference>
<evidence type="ECO:0000256" key="4">
    <source>
        <dbReference type="ARBA" id="ARBA00023163"/>
    </source>
</evidence>
<proteinExistence type="predicted"/>
<dbReference type="VEuPathDB" id="FungiDB:A1O9_00116"/>
<reference evidence="7 8" key="1">
    <citation type="submission" date="2013-03" db="EMBL/GenBank/DDBJ databases">
        <title>The Genome Sequence of Exophiala aquamarina CBS 119918.</title>
        <authorList>
            <consortium name="The Broad Institute Genomics Platform"/>
            <person name="Cuomo C."/>
            <person name="de Hoog S."/>
            <person name="Gorbushina A."/>
            <person name="Walker B."/>
            <person name="Young S.K."/>
            <person name="Zeng Q."/>
            <person name="Gargeya S."/>
            <person name="Fitzgerald M."/>
            <person name="Haas B."/>
            <person name="Abouelleil A."/>
            <person name="Allen A.W."/>
            <person name="Alvarado L."/>
            <person name="Arachchi H.M."/>
            <person name="Berlin A.M."/>
            <person name="Chapman S.B."/>
            <person name="Gainer-Dewar J."/>
            <person name="Goldberg J."/>
            <person name="Griggs A."/>
            <person name="Gujja S."/>
            <person name="Hansen M."/>
            <person name="Howarth C."/>
            <person name="Imamovic A."/>
            <person name="Ireland A."/>
            <person name="Larimer J."/>
            <person name="McCowan C."/>
            <person name="Murphy C."/>
            <person name="Pearson M."/>
            <person name="Poon T.W."/>
            <person name="Priest M."/>
            <person name="Roberts A."/>
            <person name="Saif S."/>
            <person name="Shea T."/>
            <person name="Sisk P."/>
            <person name="Sykes S."/>
            <person name="Wortman J."/>
            <person name="Nusbaum C."/>
            <person name="Birren B."/>
        </authorList>
    </citation>
    <scope>NUCLEOTIDE SEQUENCE [LARGE SCALE GENOMIC DNA]</scope>
    <source>
        <strain evidence="7 8">CBS 119918</strain>
    </source>
</reference>
<dbReference type="Proteomes" id="UP000027920">
    <property type="component" value="Unassembled WGS sequence"/>
</dbReference>
<comment type="caution">
    <text evidence="7">The sequence shown here is derived from an EMBL/GenBank/DDBJ whole genome shotgun (WGS) entry which is preliminary data.</text>
</comment>
<keyword evidence="4" id="KW-0804">Transcription</keyword>
<organism evidence="7 8">
    <name type="scientific">Exophiala aquamarina CBS 119918</name>
    <dbReference type="NCBI Taxonomy" id="1182545"/>
    <lineage>
        <taxon>Eukaryota</taxon>
        <taxon>Fungi</taxon>
        <taxon>Dikarya</taxon>
        <taxon>Ascomycota</taxon>
        <taxon>Pezizomycotina</taxon>
        <taxon>Eurotiomycetes</taxon>
        <taxon>Chaetothyriomycetidae</taxon>
        <taxon>Chaetothyriales</taxon>
        <taxon>Herpotrichiellaceae</taxon>
        <taxon>Exophiala</taxon>
    </lineage>
</organism>
<keyword evidence="8" id="KW-1185">Reference proteome</keyword>
<dbReference type="RefSeq" id="XP_013264734.1">
    <property type="nucleotide sequence ID" value="XM_013409280.1"/>
</dbReference>
<keyword evidence="3" id="KW-0805">Transcription regulation</keyword>
<evidence type="ECO:0000313" key="7">
    <source>
        <dbReference type="EMBL" id="KEF62144.1"/>
    </source>
</evidence>
<dbReference type="EMBL" id="AMGV01000001">
    <property type="protein sequence ID" value="KEF62144.1"/>
    <property type="molecule type" value="Genomic_DNA"/>
</dbReference>
<dbReference type="InterPro" id="IPR050815">
    <property type="entry name" value="TF_fung"/>
</dbReference>
<dbReference type="PANTHER" id="PTHR47338">
    <property type="entry name" value="ZN(II)2CYS6 TRANSCRIPTION FACTOR (EUROFUNG)-RELATED"/>
    <property type="match status" value="1"/>
</dbReference>
<gene>
    <name evidence="7" type="ORF">A1O9_00116</name>
</gene>
<dbReference type="HOGENOM" id="CLU_022616_0_0_1"/>
<dbReference type="GO" id="GO:0000981">
    <property type="term" value="F:DNA-binding transcription factor activity, RNA polymerase II-specific"/>
    <property type="evidence" value="ECO:0007669"/>
    <property type="project" value="InterPro"/>
</dbReference>
<name>A0A072PPV3_9EURO</name>
<keyword evidence="5" id="KW-0539">Nucleus</keyword>
<feature type="region of interest" description="Disordered" evidence="6">
    <location>
        <begin position="1"/>
        <end position="36"/>
    </location>
</feature>
<dbReference type="CDD" id="cd12148">
    <property type="entry name" value="fungal_TF_MHR"/>
    <property type="match status" value="1"/>
</dbReference>
<evidence type="ECO:0000313" key="8">
    <source>
        <dbReference type="Proteomes" id="UP000027920"/>
    </source>
</evidence>
<comment type="subcellular location">
    <subcellularLocation>
        <location evidence="1">Nucleus</location>
    </subcellularLocation>
</comment>
<sequence length="670" mass="75175">MEFQKFPADSDTIERAESATPQSTTRQAERQRDKSPDVFVDIQSLENWANVSSEMYPAHLRHTHHPMPNARLDHDVDIIDTSMPPVALGLSLLEIYYARICNAPVLFCKALLFQDYLAGAIPGYLLKGLFANATLFLNPEKEEPTESMLAPELDALRMYRKHGLTWARTATDEAMCSLVANSSLAACQALEVLQIYWFAVGNSKAGDLCLALAHRFCAISGYGQHTIGTSVDAARSLNLELQRRCFWACWISVCVGAEPAAYLKSAWSEASMIPLPARIVPSLSGWEVTPTEAMNENWRTVLLDSGDDETITTVAAAGIKMVGIWAKIQLFARSCSKIPSKLRIDEMSTLSDRAKLTYEESITSSYRLALEKVGNSADMRALEFFDALYHISQMTLHSKIVPFFSGFAAEPSIPVEVFRNSAKTMLHHADLYAKLVGPYLDGTRDATCLPPLLAFGAFLAATVFLAVETFAERRDEYYERIEFEVKRRRIAALKATICLLDNLRQYWKPLQPPFDKLSAAVQASPHWDFWTRESDRRSIDKVRMRTERPDASEGKFSSNNSSTLAAFNTSVQGDHFQEGCNFGDEIFLHSGLQTEAVRDSVSEPYQPAAFQVSDNSGFEDPGTRTGTIPWLHINRADNEWWNLQLNEDDDKLDGLDWLNFSNSDTWTYLI</sequence>
<dbReference type="AlphaFoldDB" id="A0A072PPV3"/>
<evidence type="ECO:0000256" key="5">
    <source>
        <dbReference type="ARBA" id="ARBA00023242"/>
    </source>
</evidence>
<protein>
    <recommendedName>
        <fullName evidence="9">Transcription factor domain-containing protein</fullName>
    </recommendedName>
</protein>
<evidence type="ECO:0000256" key="3">
    <source>
        <dbReference type="ARBA" id="ARBA00023015"/>
    </source>
</evidence>
<dbReference type="GO" id="GO:0046872">
    <property type="term" value="F:metal ion binding"/>
    <property type="evidence" value="ECO:0007669"/>
    <property type="project" value="UniProtKB-KW"/>
</dbReference>
<dbReference type="OrthoDB" id="4116254at2759"/>
<dbReference type="STRING" id="1182545.A0A072PPV3"/>
<dbReference type="PANTHER" id="PTHR47338:SF11">
    <property type="entry name" value="ZN(II)2CYS6 TRANSCRIPTION FACTOR (EUROFUNG)"/>
    <property type="match status" value="1"/>
</dbReference>
<accession>A0A072PPV3</accession>